<dbReference type="AlphaFoldDB" id="A0RXS6"/>
<sequence length="219" mass="22533">MNKGIYMTGGLAAVLFTLALTPAGASFLPAGQAASPLFYGMAELVHIDGDGGIVSSQTVHNRLLDTGEGILIKGIFGTLDTGEAPRLICITDDPGILITNNTDTPDEETLLSADFDPGSGFANSTISTCKMADIDTSTDESMAVMTATFNGSASSTPNILAGQEITHLVICNQDTDSSAFTRCSAAGDAFAAINVGITTVASDDSVLVTYTYDLTSPDT</sequence>
<dbReference type="EMBL" id="DP000238">
    <property type="protein sequence ID" value="ABK78143.1"/>
    <property type="molecule type" value="Genomic_DNA"/>
</dbReference>
<reference evidence="1 2" key="1">
    <citation type="journal article" date="2006" name="Proc. Natl. Acad. Sci. U.S.A.">
        <title>Genomic analysis of the uncultivated marine crenarchaeote Cenarchaeum symbiosum.</title>
        <authorList>
            <person name="Hallam S.J."/>
            <person name="Konstantinidis K.T."/>
            <person name="Putnam N."/>
            <person name="Schleper C."/>
            <person name="Watanabe Y."/>
            <person name="Sugahara J."/>
            <person name="Preston C."/>
            <person name="de la Torre J."/>
            <person name="Richardson P.M."/>
            <person name="DeLong E.F."/>
        </authorList>
    </citation>
    <scope>NUCLEOTIDE SEQUENCE [LARGE SCALE GENOMIC DNA]</scope>
    <source>
        <strain evidence="2">A</strain>
    </source>
</reference>
<dbReference type="HOGENOM" id="CLU_075233_0_0_2"/>
<name>A0RXS6_CENSY</name>
<keyword evidence="2" id="KW-1185">Reference proteome</keyword>
<evidence type="ECO:0000313" key="2">
    <source>
        <dbReference type="Proteomes" id="UP000000758"/>
    </source>
</evidence>
<dbReference type="KEGG" id="csy:CENSYa_1521"/>
<organism evidence="1 2">
    <name type="scientific">Cenarchaeum symbiosum (strain A)</name>
    <dbReference type="NCBI Taxonomy" id="414004"/>
    <lineage>
        <taxon>Archaea</taxon>
        <taxon>Nitrososphaerota</taxon>
        <taxon>Candidatus Cenarchaeales</taxon>
        <taxon>Candidatus Cenarchaeaceae</taxon>
        <taxon>Candidatus Cenarchaeum</taxon>
    </lineage>
</organism>
<dbReference type="EnsemblBacteria" id="ABK78143">
    <property type="protein sequence ID" value="ABK78143"/>
    <property type="gene ID" value="CENSYa_1521"/>
</dbReference>
<proteinExistence type="predicted"/>
<accession>A0RXS6</accession>
<protein>
    <submittedName>
        <fullName evidence="1">Uncharacterized protein</fullName>
    </submittedName>
</protein>
<dbReference type="Proteomes" id="UP000000758">
    <property type="component" value="Chromosome"/>
</dbReference>
<dbReference type="STRING" id="414004.CENSYa_1521"/>
<evidence type="ECO:0000313" key="1">
    <source>
        <dbReference type="EMBL" id="ABK78143.1"/>
    </source>
</evidence>
<gene>
    <name evidence="1" type="ordered locus">CENSYa_1521</name>
</gene>